<dbReference type="Proteomes" id="UP000193346">
    <property type="component" value="Unassembled WGS sequence"/>
</dbReference>
<gene>
    <name evidence="1" type="ORF">BV913_11490</name>
</gene>
<reference evidence="1 2" key="1">
    <citation type="submission" date="2017-01" db="EMBL/GenBank/DDBJ databases">
        <authorList>
            <person name="Wolfgang W.J."/>
            <person name="Cole J."/>
            <person name="Wroblewski D."/>
            <person name="Mcginnis J."/>
            <person name="Musser K.A."/>
        </authorList>
    </citation>
    <scope>NUCLEOTIDE SEQUENCE [LARGE SCALE GENOMIC DNA]</scope>
    <source>
        <strain evidence="1 2">93087</strain>
    </source>
</reference>
<organism evidence="1 2">
    <name type="scientific">Neisseria dumasiana</name>
    <dbReference type="NCBI Taxonomy" id="1931275"/>
    <lineage>
        <taxon>Bacteria</taxon>
        <taxon>Pseudomonadati</taxon>
        <taxon>Pseudomonadota</taxon>
        <taxon>Betaproteobacteria</taxon>
        <taxon>Neisseriales</taxon>
        <taxon>Neisseriaceae</taxon>
        <taxon>Neisseria</taxon>
    </lineage>
</organism>
<evidence type="ECO:0000313" key="2">
    <source>
        <dbReference type="Proteomes" id="UP000193346"/>
    </source>
</evidence>
<protein>
    <recommendedName>
        <fullName evidence="3">DUF4919 domain-containing protein</fullName>
    </recommendedName>
</protein>
<evidence type="ECO:0008006" key="3">
    <source>
        <dbReference type="Google" id="ProtNLM"/>
    </source>
</evidence>
<comment type="caution">
    <text evidence="1">The sequence shown here is derived from an EMBL/GenBank/DDBJ whole genome shotgun (WGS) entry which is preliminary data.</text>
</comment>
<name>A0ABX3WK27_9NEIS</name>
<dbReference type="EMBL" id="MTAC01000042">
    <property type="protein sequence ID" value="OSI29131.1"/>
    <property type="molecule type" value="Genomic_DNA"/>
</dbReference>
<proteinExistence type="predicted"/>
<keyword evidence="2" id="KW-1185">Reference proteome</keyword>
<evidence type="ECO:0000313" key="1">
    <source>
        <dbReference type="EMBL" id="OSI29131.1"/>
    </source>
</evidence>
<dbReference type="RefSeq" id="WP_085418951.1">
    <property type="nucleotide sequence ID" value="NZ_CP091509.1"/>
</dbReference>
<sequence>MNEVKNCVENTVSLFEKLEPHEMREAFMALWRNTDRLNAALTADDCIEIFASSLKGSSDFTYDLLAQTCADYEVGTMTETFALLPRPTYDKLFSDCLKGDIPPNTRLDTVALTNLLMLENVANVEASIRNGCIRATHFIGSDGKFIYDTGIDDEENLWKVEEFREAYPKTWWTIEQVIFNF</sequence>
<accession>A0ABX3WK27</accession>